<comment type="caution">
    <text evidence="1">The sequence shown here is derived from an EMBL/GenBank/DDBJ whole genome shotgun (WGS) entry which is preliminary data.</text>
</comment>
<accession>A0A3M5PIT7</accession>
<evidence type="ECO:0000313" key="1">
    <source>
        <dbReference type="EMBL" id="RMT83956.1"/>
    </source>
</evidence>
<dbReference type="AlphaFoldDB" id="A0A3M5PIT7"/>
<gene>
    <name evidence="1" type="ORF">ALP40_02273</name>
</gene>
<sequence>MMPSTSVIVPGYIDLLRVYPPFLPTATLWDIRPDICRNKPRVAVFLKPGDTLGLPD</sequence>
<protein>
    <submittedName>
        <fullName evidence="1">Uncharacterized protein</fullName>
    </submittedName>
</protein>
<dbReference type="EMBL" id="RBTP01000012">
    <property type="protein sequence ID" value="RMT83956.1"/>
    <property type="molecule type" value="Genomic_DNA"/>
</dbReference>
<name>A0A3M5PIT7_PSEVI</name>
<dbReference type="Proteomes" id="UP000273854">
    <property type="component" value="Unassembled WGS sequence"/>
</dbReference>
<organism evidence="1 2">
    <name type="scientific">Pseudomonas viridiflava</name>
    <name type="common">Phytomonas viridiflava</name>
    <dbReference type="NCBI Taxonomy" id="33069"/>
    <lineage>
        <taxon>Bacteria</taxon>
        <taxon>Pseudomonadati</taxon>
        <taxon>Pseudomonadota</taxon>
        <taxon>Gammaproteobacteria</taxon>
        <taxon>Pseudomonadales</taxon>
        <taxon>Pseudomonadaceae</taxon>
        <taxon>Pseudomonas</taxon>
    </lineage>
</organism>
<proteinExistence type="predicted"/>
<reference evidence="1 2" key="1">
    <citation type="submission" date="2018-08" db="EMBL/GenBank/DDBJ databases">
        <title>Recombination of ecologically and evolutionarily significant loci maintains genetic cohesion in the Pseudomonas syringae species complex.</title>
        <authorList>
            <person name="Dillon M."/>
            <person name="Thakur S."/>
            <person name="Almeida R.N.D."/>
            <person name="Weir B.S."/>
            <person name="Guttman D.S."/>
        </authorList>
    </citation>
    <scope>NUCLEOTIDE SEQUENCE [LARGE SCALE GENOMIC DNA]</scope>
    <source>
        <strain evidence="1 2">ICMP 19473</strain>
    </source>
</reference>
<evidence type="ECO:0000313" key="2">
    <source>
        <dbReference type="Proteomes" id="UP000273854"/>
    </source>
</evidence>